<dbReference type="STRING" id="1314800.A0A1B7MSC5"/>
<feature type="region of interest" description="Disordered" evidence="1">
    <location>
        <begin position="258"/>
        <end position="291"/>
    </location>
</feature>
<dbReference type="InParanoid" id="A0A1B7MSC5"/>
<reference evidence="3 4" key="1">
    <citation type="submission" date="2016-06" db="EMBL/GenBank/DDBJ databases">
        <title>Comparative genomics of the ectomycorrhizal sister species Rhizopogon vinicolor and Rhizopogon vesiculosus (Basidiomycota: Boletales) reveals a divergence of the mating type B locus.</title>
        <authorList>
            <consortium name="DOE Joint Genome Institute"/>
            <person name="Mujic A.B."/>
            <person name="Kuo A."/>
            <person name="Tritt A."/>
            <person name="Lipzen A."/>
            <person name="Chen C."/>
            <person name="Johnson J."/>
            <person name="Sharma A."/>
            <person name="Barry K."/>
            <person name="Grigoriev I.V."/>
            <person name="Spatafora J.W."/>
        </authorList>
    </citation>
    <scope>NUCLEOTIDE SEQUENCE [LARGE SCALE GENOMIC DNA]</scope>
    <source>
        <strain evidence="3 4">AM-OR11-026</strain>
    </source>
</reference>
<evidence type="ECO:0000313" key="3">
    <source>
        <dbReference type="EMBL" id="OAX35512.1"/>
    </source>
</evidence>
<name>A0A1B7MSC5_9AGAM</name>
<dbReference type="EMBL" id="KV448493">
    <property type="protein sequence ID" value="OAX35512.1"/>
    <property type="molecule type" value="Genomic_DNA"/>
</dbReference>
<dbReference type="AlphaFoldDB" id="A0A1B7MSC5"/>
<keyword evidence="2" id="KW-1133">Transmembrane helix</keyword>
<protein>
    <recommendedName>
        <fullName evidence="5">Mid2 domain-containing protein</fullName>
    </recommendedName>
</protein>
<keyword evidence="2" id="KW-0472">Membrane</keyword>
<sequence>MTTTTSELTITSDSTTSMSSIMTQVPTTITLTNSVGSIVSLTSVVSTSTVVSTPVNNATTSSNTGAIVGGVIGGIGIIGLLVLLFSCIRRRRRNSEFDRTFDPDRVVSGGGTLPHVDLHDDHEVTPLPYPDQRGMRQYGDGPYLTTGIGATSLDYATSTLSSPSHYSDTSASHYPMSVGSASVEGYPSQAFMRPGPQGTGQGSPSMHAMQQADWRNSPLMTTPLPSVSSTSAGRVTKEMEAQAGLQSLWLAPLQEVEGEGSGVVQHQDAGRALSEGQPPRDIPPAYDSIRQ</sequence>
<evidence type="ECO:0000313" key="4">
    <source>
        <dbReference type="Proteomes" id="UP000092154"/>
    </source>
</evidence>
<accession>A0A1B7MSC5</accession>
<dbReference type="OrthoDB" id="2683711at2759"/>
<keyword evidence="4" id="KW-1185">Reference proteome</keyword>
<proteinExistence type="predicted"/>
<evidence type="ECO:0000256" key="2">
    <source>
        <dbReference type="SAM" id="Phobius"/>
    </source>
</evidence>
<evidence type="ECO:0000256" key="1">
    <source>
        <dbReference type="SAM" id="MobiDB-lite"/>
    </source>
</evidence>
<keyword evidence="2" id="KW-0812">Transmembrane</keyword>
<gene>
    <name evidence="3" type="ORF">K503DRAFT_773397</name>
</gene>
<dbReference type="Proteomes" id="UP000092154">
    <property type="component" value="Unassembled WGS sequence"/>
</dbReference>
<feature type="transmembrane region" description="Helical" evidence="2">
    <location>
        <begin position="66"/>
        <end position="88"/>
    </location>
</feature>
<evidence type="ECO:0008006" key="5">
    <source>
        <dbReference type="Google" id="ProtNLM"/>
    </source>
</evidence>
<organism evidence="3 4">
    <name type="scientific">Rhizopogon vinicolor AM-OR11-026</name>
    <dbReference type="NCBI Taxonomy" id="1314800"/>
    <lineage>
        <taxon>Eukaryota</taxon>
        <taxon>Fungi</taxon>
        <taxon>Dikarya</taxon>
        <taxon>Basidiomycota</taxon>
        <taxon>Agaricomycotina</taxon>
        <taxon>Agaricomycetes</taxon>
        <taxon>Agaricomycetidae</taxon>
        <taxon>Boletales</taxon>
        <taxon>Suillineae</taxon>
        <taxon>Rhizopogonaceae</taxon>
        <taxon>Rhizopogon</taxon>
    </lineage>
</organism>